<evidence type="ECO:0000313" key="2">
    <source>
        <dbReference type="Proteomes" id="UP000023152"/>
    </source>
</evidence>
<keyword evidence="2" id="KW-1185">Reference proteome</keyword>
<reference evidence="1 2" key="1">
    <citation type="journal article" date="2013" name="Curr. Biol.">
        <title>The Genome of the Foraminiferan Reticulomyxa filosa.</title>
        <authorList>
            <person name="Glockner G."/>
            <person name="Hulsmann N."/>
            <person name="Schleicher M."/>
            <person name="Noegel A.A."/>
            <person name="Eichinger L."/>
            <person name="Gallinger C."/>
            <person name="Pawlowski J."/>
            <person name="Sierra R."/>
            <person name="Euteneuer U."/>
            <person name="Pillet L."/>
            <person name="Moustafa A."/>
            <person name="Platzer M."/>
            <person name="Groth M."/>
            <person name="Szafranski K."/>
            <person name="Schliwa M."/>
        </authorList>
    </citation>
    <scope>NUCLEOTIDE SEQUENCE [LARGE SCALE GENOMIC DNA]</scope>
</reference>
<proteinExistence type="predicted"/>
<dbReference type="EMBL" id="ASPP01018819">
    <property type="protein sequence ID" value="ETO15757.1"/>
    <property type="molecule type" value="Genomic_DNA"/>
</dbReference>
<gene>
    <name evidence="1" type="ORF">RFI_21607</name>
</gene>
<sequence length="184" mass="21218">MPLPLLEAEKEIIITEDENYSQEIVETCMDLMRKYFEYNSSPSNVSGLCDLMDEDIVAHYTRNNLHGKKEYKEYVTSLLTTADKISNHEVRGVEYKFLKMITQKDQNDIKENGAPEPIINQIKVEVKWKYAMELIGCTKCCFFTCCICCICCLPKVIFKSGVNYFCFKSTSNHVKISFVQTIAN</sequence>
<dbReference type="Proteomes" id="UP000023152">
    <property type="component" value="Unassembled WGS sequence"/>
</dbReference>
<accession>X6MQN2</accession>
<organism evidence="1 2">
    <name type="scientific">Reticulomyxa filosa</name>
    <dbReference type="NCBI Taxonomy" id="46433"/>
    <lineage>
        <taxon>Eukaryota</taxon>
        <taxon>Sar</taxon>
        <taxon>Rhizaria</taxon>
        <taxon>Retaria</taxon>
        <taxon>Foraminifera</taxon>
        <taxon>Monothalamids</taxon>
        <taxon>Reticulomyxidae</taxon>
        <taxon>Reticulomyxa</taxon>
    </lineage>
</organism>
<name>X6MQN2_RETFI</name>
<evidence type="ECO:0000313" key="1">
    <source>
        <dbReference type="EMBL" id="ETO15757.1"/>
    </source>
</evidence>
<dbReference type="AlphaFoldDB" id="X6MQN2"/>
<comment type="caution">
    <text evidence="1">The sequence shown here is derived from an EMBL/GenBank/DDBJ whole genome shotgun (WGS) entry which is preliminary data.</text>
</comment>
<protein>
    <submittedName>
        <fullName evidence="1">Uncharacterized protein</fullName>
    </submittedName>
</protein>